<keyword evidence="1" id="KW-0175">Coiled coil</keyword>
<protein>
    <submittedName>
        <fullName evidence="2">Uncharacterized protein</fullName>
    </submittedName>
</protein>
<dbReference type="RefSeq" id="WP_093714963.1">
    <property type="nucleotide sequence ID" value="NZ_FONG01000011.1"/>
</dbReference>
<gene>
    <name evidence="2" type="ORF">SAMN05216251_111134</name>
</gene>
<evidence type="ECO:0000313" key="2">
    <source>
        <dbReference type="EMBL" id="SFF31338.1"/>
    </source>
</evidence>
<evidence type="ECO:0000313" key="3">
    <source>
        <dbReference type="Proteomes" id="UP000199323"/>
    </source>
</evidence>
<organism evidence="2 3">
    <name type="scientific">Actinacidiphila alni</name>
    <dbReference type="NCBI Taxonomy" id="380248"/>
    <lineage>
        <taxon>Bacteria</taxon>
        <taxon>Bacillati</taxon>
        <taxon>Actinomycetota</taxon>
        <taxon>Actinomycetes</taxon>
        <taxon>Kitasatosporales</taxon>
        <taxon>Streptomycetaceae</taxon>
        <taxon>Actinacidiphila</taxon>
    </lineage>
</organism>
<keyword evidence="3" id="KW-1185">Reference proteome</keyword>
<evidence type="ECO:0000256" key="1">
    <source>
        <dbReference type="SAM" id="Coils"/>
    </source>
</evidence>
<reference evidence="3" key="1">
    <citation type="submission" date="2016-10" db="EMBL/GenBank/DDBJ databases">
        <authorList>
            <person name="Varghese N."/>
            <person name="Submissions S."/>
        </authorList>
    </citation>
    <scope>NUCLEOTIDE SEQUENCE [LARGE SCALE GENOMIC DNA]</scope>
    <source>
        <strain evidence="3">CGMCC 4.3510</strain>
    </source>
</reference>
<dbReference type="OrthoDB" id="3246562at2"/>
<dbReference type="STRING" id="380248.SAMN05216251_111134"/>
<name>A0A1I2HP85_9ACTN</name>
<feature type="coiled-coil region" evidence="1">
    <location>
        <begin position="299"/>
        <end position="361"/>
    </location>
</feature>
<dbReference type="EMBL" id="FONG01000011">
    <property type="protein sequence ID" value="SFF31338.1"/>
    <property type="molecule type" value="Genomic_DNA"/>
</dbReference>
<sequence length="543" mass="59887">MDASAYRMVVCTEQDYVTVAATTDRLVVEWLAGARHYPVVSLRDGRNEIAEHVTLDRDSDSGQAGAHTRWRLRESPPTARGAWQTLLIIRTDAADPGRTWIQLDVEHRPDSPDIPQIRASKPRLADALLDALDTHSGLAEIRARASFVHPGDVKEVIEELTDRERRLPIVVASVPYGIDADRWLDKVVDRAFSQLVGRAVLYVLTREAQAAFNKALEHHPVFGGGIRTYMPGVDPGWPADGQRHPVMSRATVEADPVRAASVLTALPRNQASTLPLPQPLAALHGTSPRAPSTAQGDEIARLKADHESLIALLDEAAEAEAARYKQVRELQHDLADANWLAEEFHAERRAAQQQVRALQLRLQQVGAYEAAFAPVDEDESEALPGSFTELHSRLGQFPTLMFTGDAKVLTGLDDRSKPNWVNVCWEALQALEDFAAAAVAGRARGDFRAWCQDLPSGCHPFPAGKVLMKESDTVRRNLSWRKERMLPVPREVDPSGSVYMEAHLRIGGGSTISPRLHFFDDTAGTGRLYIGHIGPHLTNTRTS</sequence>
<proteinExistence type="predicted"/>
<dbReference type="Proteomes" id="UP000199323">
    <property type="component" value="Unassembled WGS sequence"/>
</dbReference>
<accession>A0A1I2HP85</accession>
<dbReference type="AlphaFoldDB" id="A0A1I2HP85"/>